<dbReference type="Proteomes" id="UP000525078">
    <property type="component" value="Unassembled WGS sequence"/>
</dbReference>
<dbReference type="PANTHER" id="PTHR46195">
    <property type="entry name" value="HEAVY METAL-ASSOCIATED ISOPRENYLATED PLANT PROTEIN 7"/>
    <property type="match status" value="1"/>
</dbReference>
<keyword evidence="9" id="KW-1185">Reference proteome</keyword>
<keyword evidence="3" id="KW-0636">Prenylation</keyword>
<dbReference type="Pfam" id="PF00403">
    <property type="entry name" value="HMA"/>
    <property type="match status" value="1"/>
</dbReference>
<dbReference type="Gene3D" id="3.30.70.100">
    <property type="match status" value="1"/>
</dbReference>
<dbReference type="CDD" id="cd00371">
    <property type="entry name" value="HMA"/>
    <property type="match status" value="1"/>
</dbReference>
<evidence type="ECO:0000313" key="6">
    <source>
        <dbReference type="EMBL" id="KAF4358841.1"/>
    </source>
</evidence>
<protein>
    <recommendedName>
        <fullName evidence="5">HMA domain-containing protein</fullName>
    </recommendedName>
</protein>
<accession>A0A7J6HGK5</accession>
<feature type="domain" description="HMA" evidence="5">
    <location>
        <begin position="4"/>
        <end position="68"/>
    </location>
</feature>
<keyword evidence="3" id="KW-0449">Lipoprotein</keyword>
<sequence>MIQKVVAEFSVSMYCNACERTVAKTISKFKGVEKYMTDMNKHRVVVTGKIDPQKVLKKLRKKTGKKVEIILKNDNNKSLLDCRLETPKEEEGNNNNNNNNLYFNNYHNNCNDTETLMMMFNDENPNACSLM</sequence>
<evidence type="ECO:0000259" key="5">
    <source>
        <dbReference type="PROSITE" id="PS50846"/>
    </source>
</evidence>
<comment type="similarity">
    <text evidence="4">Belongs to the HIPP family.</text>
</comment>
<proteinExistence type="inferred from homology"/>
<dbReference type="Proteomes" id="UP000583929">
    <property type="component" value="Unassembled WGS sequence"/>
</dbReference>
<dbReference type="PROSITE" id="PS50846">
    <property type="entry name" value="HMA_2"/>
    <property type="match status" value="1"/>
</dbReference>
<keyword evidence="1" id="KW-0488">Methylation</keyword>
<dbReference type="InterPro" id="IPR044577">
    <property type="entry name" value="HIPP4/7/8/17/18/19"/>
</dbReference>
<name>A0A7J6HGK5_CANSA</name>
<dbReference type="InterPro" id="IPR036163">
    <property type="entry name" value="HMA_dom_sf"/>
</dbReference>
<comment type="caution">
    <text evidence="7">The sequence shown here is derived from an EMBL/GenBank/DDBJ whole genome shotgun (WGS) entry which is preliminary data.</text>
</comment>
<keyword evidence="2" id="KW-0479">Metal-binding</keyword>
<dbReference type="EMBL" id="JAATIP010000220">
    <property type="protein sequence ID" value="KAF4358841.1"/>
    <property type="molecule type" value="Genomic_DNA"/>
</dbReference>
<evidence type="ECO:0000313" key="9">
    <source>
        <dbReference type="Proteomes" id="UP000583929"/>
    </source>
</evidence>
<dbReference type="AlphaFoldDB" id="A0A7J6HGK5"/>
<dbReference type="InterPro" id="IPR006121">
    <property type="entry name" value="HMA_dom"/>
</dbReference>
<gene>
    <name evidence="6" type="ORF">F8388_013645</name>
    <name evidence="7" type="ORF">G4B88_007764</name>
</gene>
<evidence type="ECO:0000256" key="2">
    <source>
        <dbReference type="ARBA" id="ARBA00022723"/>
    </source>
</evidence>
<evidence type="ECO:0000256" key="1">
    <source>
        <dbReference type="ARBA" id="ARBA00022481"/>
    </source>
</evidence>
<evidence type="ECO:0000256" key="4">
    <source>
        <dbReference type="ARBA" id="ARBA00024045"/>
    </source>
</evidence>
<dbReference type="EMBL" id="JAATIQ010000048">
    <property type="protein sequence ID" value="KAF4393778.1"/>
    <property type="molecule type" value="Genomic_DNA"/>
</dbReference>
<dbReference type="GO" id="GO:0046872">
    <property type="term" value="F:metal ion binding"/>
    <property type="evidence" value="ECO:0007669"/>
    <property type="project" value="UniProtKB-KW"/>
</dbReference>
<reference evidence="8 9" key="1">
    <citation type="journal article" date="2020" name="bioRxiv">
        <title>Sequence and annotation of 42 cannabis genomes reveals extensive copy number variation in cannabinoid synthesis and pathogen resistance genes.</title>
        <authorList>
            <person name="Mckernan K.J."/>
            <person name="Helbert Y."/>
            <person name="Kane L.T."/>
            <person name="Ebling H."/>
            <person name="Zhang L."/>
            <person name="Liu B."/>
            <person name="Eaton Z."/>
            <person name="Mclaughlin S."/>
            <person name="Kingan S."/>
            <person name="Baybayan P."/>
            <person name="Concepcion G."/>
            <person name="Jordan M."/>
            <person name="Riva A."/>
            <person name="Barbazuk W."/>
            <person name="Harkins T."/>
        </authorList>
    </citation>
    <scope>NUCLEOTIDE SEQUENCE [LARGE SCALE GENOMIC DNA]</scope>
    <source>
        <strain evidence="8 9">cv. Jamaican Lion 4</strain>
        <strain evidence="7">Father</strain>
        <strain evidence="6">Mother</strain>
        <tissue evidence="7">Leaf</tissue>
    </source>
</reference>
<evidence type="ECO:0000256" key="3">
    <source>
        <dbReference type="ARBA" id="ARBA00023289"/>
    </source>
</evidence>
<dbReference type="PANTHER" id="PTHR46195:SF18">
    <property type="entry name" value="SUPEROXIDE DISMUTASE 1 COPPER CHAPERONE-LIKE PROTEIN"/>
    <property type="match status" value="1"/>
</dbReference>
<organism evidence="7 9">
    <name type="scientific">Cannabis sativa</name>
    <name type="common">Hemp</name>
    <name type="synonym">Marijuana</name>
    <dbReference type="NCBI Taxonomy" id="3483"/>
    <lineage>
        <taxon>Eukaryota</taxon>
        <taxon>Viridiplantae</taxon>
        <taxon>Streptophyta</taxon>
        <taxon>Embryophyta</taxon>
        <taxon>Tracheophyta</taxon>
        <taxon>Spermatophyta</taxon>
        <taxon>Magnoliopsida</taxon>
        <taxon>eudicotyledons</taxon>
        <taxon>Gunneridae</taxon>
        <taxon>Pentapetalae</taxon>
        <taxon>rosids</taxon>
        <taxon>fabids</taxon>
        <taxon>Rosales</taxon>
        <taxon>Cannabaceae</taxon>
        <taxon>Cannabis</taxon>
    </lineage>
</organism>
<dbReference type="SUPFAM" id="SSF55008">
    <property type="entry name" value="HMA, heavy metal-associated domain"/>
    <property type="match status" value="1"/>
</dbReference>
<evidence type="ECO:0000313" key="8">
    <source>
        <dbReference type="Proteomes" id="UP000525078"/>
    </source>
</evidence>
<evidence type="ECO:0000313" key="7">
    <source>
        <dbReference type="EMBL" id="KAF4393778.1"/>
    </source>
</evidence>